<evidence type="ECO:0000259" key="8">
    <source>
        <dbReference type="SMART" id="SM01144"/>
    </source>
</evidence>
<keyword evidence="10" id="KW-1185">Reference proteome</keyword>
<dbReference type="SMART" id="SM01144">
    <property type="entry name" value="DTW"/>
    <property type="match status" value="1"/>
</dbReference>
<dbReference type="AlphaFoldDB" id="A0A383VYG5"/>
<comment type="similarity">
    <text evidence="5">Belongs to the TDD superfamily. DTWD2 family.</text>
</comment>
<sequence>MKHTRCLQQDWDHSGLSGLQLSERGISSVEEYVANRKERLRQKDELLAYLARPDVSGEDKGYARCAYLLRNGKLPFQCRQCFLLPGNCVCGRVAKFMPCTKLVVSMHPDEWGKGSNTGCLAAASLAGAAMLMRGHKEHDEQLQALLEDPAYTCAMLWPGEDALEPQQLLELSQQRGTRIALIALDGTWDCARKMKSRFPPGLLMLRVPPHLALPDAARQRQQQWEEQQQQGQQQHQQQGQPEQPQQQVQLEHPGQQHQPQQQQDAAAEREPCPVPTVDSRGRDAQHATAADAAASSSSSSPRSRSSSADGRSIGASGSASNSSTLGISAKHHHQHFQGQPASLFRPLRKYQGNAAANGRVCTLEAVAGALLALEGDAAMHEGLLHALKLKVDAMRRQKHMAEVYGTTAAYE</sequence>
<dbReference type="EMBL" id="FNXT01000992">
    <property type="protein sequence ID" value="SZX70518.1"/>
    <property type="molecule type" value="Genomic_DNA"/>
</dbReference>
<comment type="catalytic activity">
    <reaction evidence="6">
        <text>a uridine in tRNA + S-adenosyl-L-methionine = a 3-[(3S)-3-amino-3-carboxypropyl]uridine in tRNA + S-methyl-5'-thioadenosine + H(+)</text>
        <dbReference type="Rhea" id="RHEA:62432"/>
        <dbReference type="Rhea" id="RHEA-COMP:13339"/>
        <dbReference type="Rhea" id="RHEA-COMP:16092"/>
        <dbReference type="ChEBI" id="CHEBI:15378"/>
        <dbReference type="ChEBI" id="CHEBI:17509"/>
        <dbReference type="ChEBI" id="CHEBI:59789"/>
        <dbReference type="ChEBI" id="CHEBI:65315"/>
        <dbReference type="ChEBI" id="CHEBI:82930"/>
        <dbReference type="EC" id="2.5.1.25"/>
    </reaction>
</comment>
<gene>
    <name evidence="9" type="ORF">BQ4739_LOCUS10726</name>
</gene>
<dbReference type="Proteomes" id="UP000256970">
    <property type="component" value="Unassembled WGS sequence"/>
</dbReference>
<evidence type="ECO:0000313" key="9">
    <source>
        <dbReference type="EMBL" id="SZX70518.1"/>
    </source>
</evidence>
<dbReference type="GO" id="GO:0008033">
    <property type="term" value="P:tRNA processing"/>
    <property type="evidence" value="ECO:0007669"/>
    <property type="project" value="UniProtKB-KW"/>
</dbReference>
<keyword evidence="2" id="KW-0808">Transferase</keyword>
<dbReference type="InterPro" id="IPR039262">
    <property type="entry name" value="DTWD2/TAPT"/>
</dbReference>
<dbReference type="Pfam" id="PF03942">
    <property type="entry name" value="DTW"/>
    <property type="match status" value="1"/>
</dbReference>
<keyword evidence="3" id="KW-0949">S-adenosyl-L-methionine</keyword>
<dbReference type="PANTHER" id="PTHR21392:SF0">
    <property type="entry name" value="TRNA-URIDINE AMINOCARBOXYPROPYLTRANSFERASE 2"/>
    <property type="match status" value="1"/>
</dbReference>
<feature type="domain" description="DTW" evidence="8">
    <location>
        <begin position="74"/>
        <end position="399"/>
    </location>
</feature>
<evidence type="ECO:0000256" key="1">
    <source>
        <dbReference type="ARBA" id="ARBA00012386"/>
    </source>
</evidence>
<evidence type="ECO:0000256" key="3">
    <source>
        <dbReference type="ARBA" id="ARBA00022691"/>
    </source>
</evidence>
<accession>A0A383VYG5</accession>
<reference evidence="9 10" key="1">
    <citation type="submission" date="2016-10" db="EMBL/GenBank/DDBJ databases">
        <authorList>
            <person name="Cai Z."/>
        </authorList>
    </citation>
    <scope>NUCLEOTIDE SEQUENCE [LARGE SCALE GENOMIC DNA]</scope>
</reference>
<protein>
    <recommendedName>
        <fullName evidence="1">tRNA-uridine aminocarboxypropyltransferase</fullName>
        <ecNumber evidence="1">2.5.1.25</ecNumber>
    </recommendedName>
</protein>
<evidence type="ECO:0000313" key="10">
    <source>
        <dbReference type="Proteomes" id="UP000256970"/>
    </source>
</evidence>
<organism evidence="9 10">
    <name type="scientific">Tetradesmus obliquus</name>
    <name type="common">Green alga</name>
    <name type="synonym">Acutodesmus obliquus</name>
    <dbReference type="NCBI Taxonomy" id="3088"/>
    <lineage>
        <taxon>Eukaryota</taxon>
        <taxon>Viridiplantae</taxon>
        <taxon>Chlorophyta</taxon>
        <taxon>core chlorophytes</taxon>
        <taxon>Chlorophyceae</taxon>
        <taxon>CS clade</taxon>
        <taxon>Sphaeropleales</taxon>
        <taxon>Scenedesmaceae</taxon>
        <taxon>Tetradesmus</taxon>
    </lineage>
</organism>
<evidence type="ECO:0000256" key="2">
    <source>
        <dbReference type="ARBA" id="ARBA00022679"/>
    </source>
</evidence>
<dbReference type="GO" id="GO:0016432">
    <property type="term" value="F:tRNA-uridine aminocarboxypropyltransferase activity"/>
    <property type="evidence" value="ECO:0007669"/>
    <property type="project" value="UniProtKB-EC"/>
</dbReference>
<dbReference type="PANTHER" id="PTHR21392">
    <property type="entry name" value="TRNA-URIDINE AMINOCARBOXYPROPYLTRANSFERASE 2"/>
    <property type="match status" value="1"/>
</dbReference>
<evidence type="ECO:0000256" key="7">
    <source>
        <dbReference type="SAM" id="MobiDB-lite"/>
    </source>
</evidence>
<feature type="region of interest" description="Disordered" evidence="7">
    <location>
        <begin position="215"/>
        <end position="340"/>
    </location>
</feature>
<dbReference type="InterPro" id="IPR005636">
    <property type="entry name" value="DTW"/>
</dbReference>
<proteinExistence type="inferred from homology"/>
<name>A0A383VYG5_TETOB</name>
<evidence type="ECO:0000256" key="4">
    <source>
        <dbReference type="ARBA" id="ARBA00022694"/>
    </source>
</evidence>
<evidence type="ECO:0000256" key="5">
    <source>
        <dbReference type="ARBA" id="ARBA00034489"/>
    </source>
</evidence>
<keyword evidence="4" id="KW-0819">tRNA processing</keyword>
<feature type="compositionally biased region" description="Low complexity" evidence="7">
    <location>
        <begin position="219"/>
        <end position="263"/>
    </location>
</feature>
<evidence type="ECO:0000256" key="6">
    <source>
        <dbReference type="ARBA" id="ARBA00048718"/>
    </source>
</evidence>
<feature type="compositionally biased region" description="Low complexity" evidence="7">
    <location>
        <begin position="287"/>
        <end position="328"/>
    </location>
</feature>
<dbReference type="EC" id="2.5.1.25" evidence="1"/>